<dbReference type="EMBL" id="FOMH01000013">
    <property type="protein sequence ID" value="SFD87200.1"/>
    <property type="molecule type" value="Genomic_DNA"/>
</dbReference>
<reference evidence="2" key="1">
    <citation type="submission" date="2016-10" db="EMBL/GenBank/DDBJ databases">
        <authorList>
            <person name="Varghese N."/>
            <person name="Submissions S."/>
        </authorList>
    </citation>
    <scope>NUCLEOTIDE SEQUENCE [LARGE SCALE GENOMIC DNA]</scope>
    <source>
        <strain evidence="2">CGMCC 1.10370</strain>
    </source>
</reference>
<evidence type="ECO:0000313" key="2">
    <source>
        <dbReference type="Proteomes" id="UP000199672"/>
    </source>
</evidence>
<evidence type="ECO:0000313" key="1">
    <source>
        <dbReference type="EMBL" id="SFD87200.1"/>
    </source>
</evidence>
<dbReference type="RefSeq" id="WP_167365477.1">
    <property type="nucleotide sequence ID" value="NZ_FOMH01000013.1"/>
</dbReference>
<sequence>MTKKSNFLIPITSITSIKSSPNQLILEKRLQNVENRNKTIKGTINFDKSLQGDF</sequence>
<name>A0A1I1W2M1_9FLAO</name>
<keyword evidence="2" id="KW-1185">Reference proteome</keyword>
<dbReference type="STRING" id="739143.SAMN05216297_113168"/>
<accession>A0A1I1W2M1</accession>
<protein>
    <submittedName>
        <fullName evidence="1">Uncharacterized protein</fullName>
    </submittedName>
</protein>
<dbReference type="Proteomes" id="UP000199672">
    <property type="component" value="Unassembled WGS sequence"/>
</dbReference>
<proteinExistence type="predicted"/>
<gene>
    <name evidence="1" type="ORF">SAMN05216297_113168</name>
</gene>
<dbReference type="AlphaFoldDB" id="A0A1I1W2M1"/>
<organism evidence="1 2">
    <name type="scientific">Flavobacterium phragmitis</name>
    <dbReference type="NCBI Taxonomy" id="739143"/>
    <lineage>
        <taxon>Bacteria</taxon>
        <taxon>Pseudomonadati</taxon>
        <taxon>Bacteroidota</taxon>
        <taxon>Flavobacteriia</taxon>
        <taxon>Flavobacteriales</taxon>
        <taxon>Flavobacteriaceae</taxon>
        <taxon>Flavobacterium</taxon>
    </lineage>
</organism>